<dbReference type="EMBL" id="KE145354">
    <property type="protein sequence ID" value="EPE35481.1"/>
    <property type="molecule type" value="Genomic_DNA"/>
</dbReference>
<dbReference type="InterPro" id="IPR029035">
    <property type="entry name" value="DHS-like_NAD/FAD-binding_dom"/>
</dbReference>
<dbReference type="AlphaFoldDB" id="S3DU52"/>
<dbReference type="Gene3D" id="3.40.50.970">
    <property type="match status" value="2"/>
</dbReference>
<dbReference type="eggNOG" id="KOG1185">
    <property type="taxonomic scope" value="Eukaryota"/>
</dbReference>
<protein>
    <submittedName>
        <fullName evidence="5">Thiamin diphosphate-binding fold (THDP-binding)</fullName>
    </submittedName>
</protein>
<reference evidence="5 6" key="1">
    <citation type="journal article" date="2013" name="BMC Genomics">
        <title>Genomics-driven discovery of the pneumocandin biosynthetic gene cluster in the fungus Glarea lozoyensis.</title>
        <authorList>
            <person name="Chen L."/>
            <person name="Yue Q."/>
            <person name="Zhang X."/>
            <person name="Xiang M."/>
            <person name="Wang C."/>
            <person name="Li S."/>
            <person name="Che Y."/>
            <person name="Ortiz-Lopez F.J."/>
            <person name="Bills G.F."/>
            <person name="Liu X."/>
            <person name="An Z."/>
        </authorList>
    </citation>
    <scope>NUCLEOTIDE SEQUENCE [LARGE SCALE GENOMIC DNA]</scope>
    <source>
        <strain evidence="6">ATCC 20868 / MF5171</strain>
    </source>
</reference>
<dbReference type="CDD" id="cd07035">
    <property type="entry name" value="TPP_PYR_POX_like"/>
    <property type="match status" value="1"/>
</dbReference>
<keyword evidence="2" id="KW-0786">Thiamine pyrophosphate</keyword>
<evidence type="ECO:0000313" key="5">
    <source>
        <dbReference type="EMBL" id="EPE35481.1"/>
    </source>
</evidence>
<dbReference type="GO" id="GO:0050660">
    <property type="term" value="F:flavin adenine dinucleotide binding"/>
    <property type="evidence" value="ECO:0007669"/>
    <property type="project" value="TreeGrafter"/>
</dbReference>
<accession>S3DU52</accession>
<feature type="domain" description="Thiamine pyrophosphate enzyme TPP-binding" evidence="3">
    <location>
        <begin position="324"/>
        <end position="497"/>
    </location>
</feature>
<dbReference type="GO" id="GO:0009099">
    <property type="term" value="P:L-valine biosynthetic process"/>
    <property type="evidence" value="ECO:0007669"/>
    <property type="project" value="TreeGrafter"/>
</dbReference>
<dbReference type="OMA" id="WINCGAT"/>
<dbReference type="HOGENOM" id="CLU_013748_4_0_1"/>
<dbReference type="Gene3D" id="3.40.50.1220">
    <property type="entry name" value="TPP-binding domain"/>
    <property type="match status" value="1"/>
</dbReference>
<dbReference type="STRING" id="1116229.S3DU52"/>
<dbReference type="CDD" id="cd02002">
    <property type="entry name" value="TPP_BFDC"/>
    <property type="match status" value="1"/>
</dbReference>
<keyword evidence="6" id="KW-1185">Reference proteome</keyword>
<dbReference type="GO" id="GO:0030976">
    <property type="term" value="F:thiamine pyrophosphate binding"/>
    <property type="evidence" value="ECO:0007669"/>
    <property type="project" value="InterPro"/>
</dbReference>
<dbReference type="GO" id="GO:0005948">
    <property type="term" value="C:acetolactate synthase complex"/>
    <property type="evidence" value="ECO:0007669"/>
    <property type="project" value="TreeGrafter"/>
</dbReference>
<organism evidence="5 6">
    <name type="scientific">Glarea lozoyensis (strain ATCC 20868 / MF5171)</name>
    <dbReference type="NCBI Taxonomy" id="1116229"/>
    <lineage>
        <taxon>Eukaryota</taxon>
        <taxon>Fungi</taxon>
        <taxon>Dikarya</taxon>
        <taxon>Ascomycota</taxon>
        <taxon>Pezizomycotina</taxon>
        <taxon>Leotiomycetes</taxon>
        <taxon>Helotiales</taxon>
        <taxon>Helotiaceae</taxon>
        <taxon>Glarea</taxon>
    </lineage>
</organism>
<dbReference type="GO" id="GO:0005739">
    <property type="term" value="C:mitochondrion"/>
    <property type="evidence" value="ECO:0007669"/>
    <property type="project" value="TreeGrafter"/>
</dbReference>
<name>S3DU52_GLAL2</name>
<dbReference type="InterPro" id="IPR011766">
    <property type="entry name" value="TPP_enzyme_TPP-bd"/>
</dbReference>
<evidence type="ECO:0000256" key="2">
    <source>
        <dbReference type="ARBA" id="ARBA00023052"/>
    </source>
</evidence>
<dbReference type="Pfam" id="PF02775">
    <property type="entry name" value="TPP_enzyme_C"/>
    <property type="match status" value="1"/>
</dbReference>
<dbReference type="InterPro" id="IPR045229">
    <property type="entry name" value="TPP_enz"/>
</dbReference>
<dbReference type="Pfam" id="PF02776">
    <property type="entry name" value="TPP_enzyme_N"/>
    <property type="match status" value="1"/>
</dbReference>
<dbReference type="GeneID" id="19470222"/>
<dbReference type="KEGG" id="glz:GLAREA_11180"/>
<dbReference type="OrthoDB" id="2867507at2759"/>
<dbReference type="Proteomes" id="UP000016922">
    <property type="component" value="Unassembled WGS sequence"/>
</dbReference>
<feature type="domain" description="Thiamine pyrophosphate enzyme N-terminal TPP-binding" evidence="4">
    <location>
        <begin position="2"/>
        <end position="79"/>
    </location>
</feature>
<dbReference type="InterPro" id="IPR012001">
    <property type="entry name" value="Thiamin_PyroP_enz_TPP-bd_dom"/>
</dbReference>
<gene>
    <name evidence="5" type="ORF">GLAREA_11180</name>
</gene>
<dbReference type="GO" id="GO:0003984">
    <property type="term" value="F:acetolactate synthase activity"/>
    <property type="evidence" value="ECO:0007669"/>
    <property type="project" value="TreeGrafter"/>
</dbReference>
<dbReference type="RefSeq" id="XP_008077560.1">
    <property type="nucleotide sequence ID" value="XM_008079369.1"/>
</dbReference>
<dbReference type="InterPro" id="IPR029061">
    <property type="entry name" value="THDP-binding"/>
</dbReference>
<dbReference type="GO" id="GO:0009097">
    <property type="term" value="P:isoleucine biosynthetic process"/>
    <property type="evidence" value="ECO:0007669"/>
    <property type="project" value="TreeGrafter"/>
</dbReference>
<evidence type="ECO:0000259" key="4">
    <source>
        <dbReference type="Pfam" id="PF02776"/>
    </source>
</evidence>
<evidence type="ECO:0000259" key="3">
    <source>
        <dbReference type="Pfam" id="PF02775"/>
    </source>
</evidence>
<sequence length="540" mass="58181">MVAVSMADGWARATGNPQCVIVHVDVGTQAIGQAMHNANTGRVPVLIFAGLCPYTEEGFVGSRTEYQHWLQDAPDQKAIVGGYCRFTGDFRTARTVKQTVFRALQIASSDPKGPAYITGAREVLAEKIEQPFTVQKKRHSAIGPAALPQDAVENIVEALVHANNPLIITGYSGRNHACPEQLVKLAEAIPGLCVLDTDCDVPWIPSRNPPREDAKIYYVDVDPLNSSIGFSFFTADGRWKADSYTALTQLTNYLSLTPRLQEILSTETYKRRWEYLQKAYSAKKDALARLATPPSDGALDIHHVGSAIKTAVPEETVFVVEAATCAMDLSDQLQVTMPGSWINSGGAGLGWSGEAALGVKLAHDAAGHNPPSFICQVVGDGCFLFSVPSSVYWIASRYGIPILTVVLNNRGWNAPRRSHELVHPNSLGAAATNRDMHISLDPAPDYGGIAKAVAGSSFGKTGEELFVGRARKADELKSLLEQAVKAVKSGRGALVEVVLNVDEKVNIMGYLTMNTQVAEDNGINCSCGRWPSFGSLNGED</sequence>
<dbReference type="SUPFAM" id="SSF52467">
    <property type="entry name" value="DHS-like NAD/FAD-binding domain"/>
    <property type="match status" value="1"/>
</dbReference>
<dbReference type="PANTHER" id="PTHR18968">
    <property type="entry name" value="THIAMINE PYROPHOSPHATE ENZYMES"/>
    <property type="match status" value="1"/>
</dbReference>
<comment type="similarity">
    <text evidence="1">Belongs to the TPP enzyme family.</text>
</comment>
<dbReference type="SUPFAM" id="SSF52518">
    <property type="entry name" value="Thiamin diphosphate-binding fold (THDP-binding)"/>
    <property type="match status" value="2"/>
</dbReference>
<dbReference type="PANTHER" id="PTHR18968:SF164">
    <property type="entry name" value="PYRUVATE DECARBOXYLASE"/>
    <property type="match status" value="1"/>
</dbReference>
<evidence type="ECO:0000313" key="6">
    <source>
        <dbReference type="Proteomes" id="UP000016922"/>
    </source>
</evidence>
<evidence type="ECO:0000256" key="1">
    <source>
        <dbReference type="ARBA" id="ARBA00007812"/>
    </source>
</evidence>
<proteinExistence type="inferred from homology"/>